<accession>I3YEH0</accession>
<proteinExistence type="predicted"/>
<dbReference type="EMBL" id="CP003154">
    <property type="protein sequence ID" value="AFL75388.1"/>
    <property type="molecule type" value="Genomic_DNA"/>
</dbReference>
<dbReference type="RefSeq" id="WP_014779787.1">
    <property type="nucleotide sequence ID" value="NC_018012.1"/>
</dbReference>
<dbReference type="HOGENOM" id="CLU_2884552_0_0_6"/>
<keyword evidence="2" id="KW-1185">Reference proteome</keyword>
<sequence>MSANPCAHFVNADGHAACLIGRHPTLDACGGGCPAYLPDAERQPCEVWLQIFYMKGVWHGRTL</sequence>
<dbReference type="AlphaFoldDB" id="I3YEH0"/>
<name>I3YEH0_THIV6</name>
<protein>
    <submittedName>
        <fullName evidence="1">Uncharacterized protein</fullName>
    </submittedName>
</protein>
<reference evidence="1 2" key="1">
    <citation type="submission" date="2012-06" db="EMBL/GenBank/DDBJ databases">
        <title>Complete sequence of Thiocystis violascens DSM 198.</title>
        <authorList>
            <consortium name="US DOE Joint Genome Institute"/>
            <person name="Lucas S."/>
            <person name="Han J."/>
            <person name="Lapidus A."/>
            <person name="Cheng J.-F."/>
            <person name="Goodwin L."/>
            <person name="Pitluck S."/>
            <person name="Peters L."/>
            <person name="Ovchinnikova G."/>
            <person name="Teshima H."/>
            <person name="Detter J.C."/>
            <person name="Han C."/>
            <person name="Tapia R."/>
            <person name="Land M."/>
            <person name="Hauser L."/>
            <person name="Kyrpides N."/>
            <person name="Ivanova N."/>
            <person name="Pagani I."/>
            <person name="Vogl K."/>
            <person name="Liu Z."/>
            <person name="Frigaard N.-U."/>
            <person name="Bryant D."/>
            <person name="Woyke T."/>
        </authorList>
    </citation>
    <scope>NUCLEOTIDE SEQUENCE [LARGE SCALE GENOMIC DNA]</scope>
    <source>
        <strain evidence="2">ATCC 17096 / DSM 198 / 6111</strain>
    </source>
</reference>
<dbReference type="KEGG" id="tvi:Thivi_3521"/>
<evidence type="ECO:0000313" key="1">
    <source>
        <dbReference type="EMBL" id="AFL75388.1"/>
    </source>
</evidence>
<dbReference type="Proteomes" id="UP000006062">
    <property type="component" value="Chromosome"/>
</dbReference>
<dbReference type="STRING" id="765911.Thivi_3521"/>
<dbReference type="eggNOG" id="COG1328">
    <property type="taxonomic scope" value="Bacteria"/>
</dbReference>
<organism evidence="1 2">
    <name type="scientific">Thiocystis violascens (strain ATCC 17096 / DSM 198 / 6111)</name>
    <name type="common">Chromatium violascens</name>
    <dbReference type="NCBI Taxonomy" id="765911"/>
    <lineage>
        <taxon>Bacteria</taxon>
        <taxon>Pseudomonadati</taxon>
        <taxon>Pseudomonadota</taxon>
        <taxon>Gammaproteobacteria</taxon>
        <taxon>Chromatiales</taxon>
        <taxon>Chromatiaceae</taxon>
        <taxon>Thiocystis</taxon>
    </lineage>
</organism>
<gene>
    <name evidence="1" type="ordered locus">Thivi_3521</name>
</gene>
<evidence type="ECO:0000313" key="2">
    <source>
        <dbReference type="Proteomes" id="UP000006062"/>
    </source>
</evidence>